<dbReference type="RefSeq" id="XP_005842436.1">
    <property type="nucleotide sequence ID" value="XM_005842379.1"/>
</dbReference>
<dbReference type="KEGG" id="gtt:GUITHDRAFT_62618"/>
<dbReference type="AlphaFoldDB" id="L1K3R8"/>
<reference evidence="2" key="3">
    <citation type="submission" date="2016-03" db="UniProtKB">
        <authorList>
            <consortium name="EnsemblProtists"/>
        </authorList>
    </citation>
    <scope>IDENTIFICATION</scope>
</reference>
<organism evidence="1">
    <name type="scientific">Guillardia theta (strain CCMP2712)</name>
    <name type="common">Cryptophyte</name>
    <dbReference type="NCBI Taxonomy" id="905079"/>
    <lineage>
        <taxon>Eukaryota</taxon>
        <taxon>Cryptophyceae</taxon>
        <taxon>Pyrenomonadales</taxon>
        <taxon>Geminigeraceae</taxon>
        <taxon>Guillardia</taxon>
    </lineage>
</organism>
<reference evidence="1 3" key="1">
    <citation type="journal article" date="2012" name="Nature">
        <title>Algal genomes reveal evolutionary mosaicism and the fate of nucleomorphs.</title>
        <authorList>
            <consortium name="DOE Joint Genome Institute"/>
            <person name="Curtis B.A."/>
            <person name="Tanifuji G."/>
            <person name="Burki F."/>
            <person name="Gruber A."/>
            <person name="Irimia M."/>
            <person name="Maruyama S."/>
            <person name="Arias M.C."/>
            <person name="Ball S.G."/>
            <person name="Gile G.H."/>
            <person name="Hirakawa Y."/>
            <person name="Hopkins J.F."/>
            <person name="Kuo A."/>
            <person name="Rensing S.A."/>
            <person name="Schmutz J."/>
            <person name="Symeonidi A."/>
            <person name="Elias M."/>
            <person name="Eveleigh R.J."/>
            <person name="Herman E.K."/>
            <person name="Klute M.J."/>
            <person name="Nakayama T."/>
            <person name="Obornik M."/>
            <person name="Reyes-Prieto A."/>
            <person name="Armbrust E.V."/>
            <person name="Aves S.J."/>
            <person name="Beiko R.G."/>
            <person name="Coutinho P."/>
            <person name="Dacks J.B."/>
            <person name="Durnford D.G."/>
            <person name="Fast N.M."/>
            <person name="Green B.R."/>
            <person name="Grisdale C.J."/>
            <person name="Hempel F."/>
            <person name="Henrissat B."/>
            <person name="Hoppner M.P."/>
            <person name="Ishida K."/>
            <person name="Kim E."/>
            <person name="Koreny L."/>
            <person name="Kroth P.G."/>
            <person name="Liu Y."/>
            <person name="Malik S.B."/>
            <person name="Maier U.G."/>
            <person name="McRose D."/>
            <person name="Mock T."/>
            <person name="Neilson J.A."/>
            <person name="Onodera N.T."/>
            <person name="Poole A.M."/>
            <person name="Pritham E.J."/>
            <person name="Richards T.A."/>
            <person name="Rocap G."/>
            <person name="Roy S.W."/>
            <person name="Sarai C."/>
            <person name="Schaack S."/>
            <person name="Shirato S."/>
            <person name="Slamovits C.H."/>
            <person name="Spencer D.F."/>
            <person name="Suzuki S."/>
            <person name="Worden A.Z."/>
            <person name="Zauner S."/>
            <person name="Barry K."/>
            <person name="Bell C."/>
            <person name="Bharti A.K."/>
            <person name="Crow J.A."/>
            <person name="Grimwood J."/>
            <person name="Kramer R."/>
            <person name="Lindquist E."/>
            <person name="Lucas S."/>
            <person name="Salamov A."/>
            <person name="McFadden G.I."/>
            <person name="Lane C.E."/>
            <person name="Keeling P.J."/>
            <person name="Gray M.W."/>
            <person name="Grigoriev I.V."/>
            <person name="Archibald J.M."/>
        </authorList>
    </citation>
    <scope>NUCLEOTIDE SEQUENCE</scope>
    <source>
        <strain evidence="1 3">CCMP2712</strain>
    </source>
</reference>
<name>L1K3R8_GUITC</name>
<dbReference type="InterPro" id="IPR027961">
    <property type="entry name" value="DUF4442"/>
</dbReference>
<dbReference type="eggNOG" id="ENOG502S44Y">
    <property type="taxonomic scope" value="Eukaryota"/>
</dbReference>
<protein>
    <recommendedName>
        <fullName evidence="4">DUF4442 domain-containing protein</fullName>
    </recommendedName>
</protein>
<dbReference type="InterPro" id="IPR029069">
    <property type="entry name" value="HotDog_dom_sf"/>
</dbReference>
<evidence type="ECO:0000313" key="1">
    <source>
        <dbReference type="EMBL" id="EKX55456.1"/>
    </source>
</evidence>
<gene>
    <name evidence="1" type="ORF">GUITHDRAFT_62618</name>
</gene>
<sequence length="143" mass="15757">MLILTPSKVKFAGTAGIKFEALEEHSSVLSLKNRFWVQNHIKGVHACGMALLAETATGSVIGMNVPDSCIPLLKSMTVEYLKVAKGDLKGVATLDEEQRRLIRESEKGELVVPVKITDSEGKEPIRATMLWAWIPRTRKAKAE</sequence>
<dbReference type="PaxDb" id="55529-EKX55456"/>
<dbReference type="OrthoDB" id="10255641at2759"/>
<dbReference type="EMBL" id="JH992965">
    <property type="protein sequence ID" value="EKX55456.1"/>
    <property type="molecule type" value="Genomic_DNA"/>
</dbReference>
<dbReference type="CDD" id="cd03443">
    <property type="entry name" value="PaaI_thioesterase"/>
    <property type="match status" value="1"/>
</dbReference>
<dbReference type="EnsemblProtists" id="EKX55456">
    <property type="protein sequence ID" value="EKX55456"/>
    <property type="gene ID" value="GUITHDRAFT_62618"/>
</dbReference>
<reference evidence="3" key="2">
    <citation type="submission" date="2012-11" db="EMBL/GenBank/DDBJ databases">
        <authorList>
            <person name="Kuo A."/>
            <person name="Curtis B.A."/>
            <person name="Tanifuji G."/>
            <person name="Burki F."/>
            <person name="Gruber A."/>
            <person name="Irimia M."/>
            <person name="Maruyama S."/>
            <person name="Arias M.C."/>
            <person name="Ball S.G."/>
            <person name="Gile G.H."/>
            <person name="Hirakawa Y."/>
            <person name="Hopkins J.F."/>
            <person name="Rensing S.A."/>
            <person name="Schmutz J."/>
            <person name="Symeonidi A."/>
            <person name="Elias M."/>
            <person name="Eveleigh R.J."/>
            <person name="Herman E.K."/>
            <person name="Klute M.J."/>
            <person name="Nakayama T."/>
            <person name="Obornik M."/>
            <person name="Reyes-Prieto A."/>
            <person name="Armbrust E.V."/>
            <person name="Aves S.J."/>
            <person name="Beiko R.G."/>
            <person name="Coutinho P."/>
            <person name="Dacks J.B."/>
            <person name="Durnford D.G."/>
            <person name="Fast N.M."/>
            <person name="Green B.R."/>
            <person name="Grisdale C."/>
            <person name="Hempe F."/>
            <person name="Henrissat B."/>
            <person name="Hoppner M.P."/>
            <person name="Ishida K.-I."/>
            <person name="Kim E."/>
            <person name="Koreny L."/>
            <person name="Kroth P.G."/>
            <person name="Liu Y."/>
            <person name="Malik S.-B."/>
            <person name="Maier U.G."/>
            <person name="McRose D."/>
            <person name="Mock T."/>
            <person name="Neilson J.A."/>
            <person name="Onodera N.T."/>
            <person name="Poole A.M."/>
            <person name="Pritham E.J."/>
            <person name="Richards T.A."/>
            <person name="Rocap G."/>
            <person name="Roy S.W."/>
            <person name="Sarai C."/>
            <person name="Schaack S."/>
            <person name="Shirato S."/>
            <person name="Slamovits C.H."/>
            <person name="Spencer D.F."/>
            <person name="Suzuki S."/>
            <person name="Worden A.Z."/>
            <person name="Zauner S."/>
            <person name="Barry K."/>
            <person name="Bell C."/>
            <person name="Bharti A.K."/>
            <person name="Crow J.A."/>
            <person name="Grimwood J."/>
            <person name="Kramer R."/>
            <person name="Lindquist E."/>
            <person name="Lucas S."/>
            <person name="Salamov A."/>
            <person name="McFadden G.I."/>
            <person name="Lane C.E."/>
            <person name="Keeling P.J."/>
            <person name="Gray M.W."/>
            <person name="Grigoriev I.V."/>
            <person name="Archibald J.M."/>
        </authorList>
    </citation>
    <scope>NUCLEOTIDE SEQUENCE</scope>
    <source>
        <strain evidence="3">CCMP2712</strain>
    </source>
</reference>
<dbReference type="Pfam" id="PF14539">
    <property type="entry name" value="DUF4442"/>
    <property type="match status" value="1"/>
</dbReference>
<evidence type="ECO:0008006" key="4">
    <source>
        <dbReference type="Google" id="ProtNLM"/>
    </source>
</evidence>
<dbReference type="HOGENOM" id="CLU_102543_1_0_1"/>
<dbReference type="Gene3D" id="3.10.129.10">
    <property type="entry name" value="Hotdog Thioesterase"/>
    <property type="match status" value="1"/>
</dbReference>
<proteinExistence type="predicted"/>
<keyword evidence="3" id="KW-1185">Reference proteome</keyword>
<dbReference type="OMA" id="GFLVGMN"/>
<dbReference type="SUPFAM" id="SSF54637">
    <property type="entry name" value="Thioesterase/thiol ester dehydrase-isomerase"/>
    <property type="match status" value="1"/>
</dbReference>
<evidence type="ECO:0000313" key="2">
    <source>
        <dbReference type="EnsemblProtists" id="EKX55456"/>
    </source>
</evidence>
<dbReference type="GeneID" id="17312166"/>
<dbReference type="Proteomes" id="UP000011087">
    <property type="component" value="Unassembled WGS sequence"/>
</dbReference>
<accession>L1K3R8</accession>
<evidence type="ECO:0000313" key="3">
    <source>
        <dbReference type="Proteomes" id="UP000011087"/>
    </source>
</evidence>